<name>A0A0E9XGQ5_ANGAN</name>
<dbReference type="AlphaFoldDB" id="A0A0E9XGQ5"/>
<dbReference type="EMBL" id="GBXM01007714">
    <property type="protein sequence ID" value="JAI00864.1"/>
    <property type="molecule type" value="Transcribed_RNA"/>
</dbReference>
<reference evidence="1" key="2">
    <citation type="journal article" date="2015" name="Fish Shellfish Immunol.">
        <title>Early steps in the European eel (Anguilla anguilla)-Vibrio vulnificus interaction in the gills: Role of the RtxA13 toxin.</title>
        <authorList>
            <person name="Callol A."/>
            <person name="Pajuelo D."/>
            <person name="Ebbesson L."/>
            <person name="Teles M."/>
            <person name="MacKenzie S."/>
            <person name="Amaro C."/>
        </authorList>
    </citation>
    <scope>NUCLEOTIDE SEQUENCE</scope>
</reference>
<proteinExistence type="predicted"/>
<sequence>MVKSTNTKKKIVTHGEFVSSMVLKERLIDACLARQVLFSSESLRNLLKGTSLITICQLGVYTA</sequence>
<organism evidence="1">
    <name type="scientific">Anguilla anguilla</name>
    <name type="common">European freshwater eel</name>
    <name type="synonym">Muraena anguilla</name>
    <dbReference type="NCBI Taxonomy" id="7936"/>
    <lineage>
        <taxon>Eukaryota</taxon>
        <taxon>Metazoa</taxon>
        <taxon>Chordata</taxon>
        <taxon>Craniata</taxon>
        <taxon>Vertebrata</taxon>
        <taxon>Euteleostomi</taxon>
        <taxon>Actinopterygii</taxon>
        <taxon>Neopterygii</taxon>
        <taxon>Teleostei</taxon>
        <taxon>Anguilliformes</taxon>
        <taxon>Anguillidae</taxon>
        <taxon>Anguilla</taxon>
    </lineage>
</organism>
<accession>A0A0E9XGQ5</accession>
<evidence type="ECO:0000313" key="1">
    <source>
        <dbReference type="EMBL" id="JAI00864.1"/>
    </source>
</evidence>
<reference evidence="1" key="1">
    <citation type="submission" date="2014-11" db="EMBL/GenBank/DDBJ databases">
        <authorList>
            <person name="Amaro Gonzalez C."/>
        </authorList>
    </citation>
    <scope>NUCLEOTIDE SEQUENCE</scope>
</reference>
<protein>
    <submittedName>
        <fullName evidence="1">Uncharacterized protein</fullName>
    </submittedName>
</protein>